<organism evidence="2 3">
    <name type="scientific">Paracoccidioides lutzii (strain ATCC MYA-826 / Pb01)</name>
    <name type="common">Paracoccidioides brasiliensis</name>
    <dbReference type="NCBI Taxonomy" id="502779"/>
    <lineage>
        <taxon>Eukaryota</taxon>
        <taxon>Fungi</taxon>
        <taxon>Dikarya</taxon>
        <taxon>Ascomycota</taxon>
        <taxon>Pezizomycotina</taxon>
        <taxon>Eurotiomycetes</taxon>
        <taxon>Eurotiomycetidae</taxon>
        <taxon>Onygenales</taxon>
        <taxon>Ajellomycetaceae</taxon>
        <taxon>Paracoccidioides</taxon>
    </lineage>
</organism>
<dbReference type="RefSeq" id="XP_015700035.1">
    <property type="nucleotide sequence ID" value="XM_015845809.1"/>
</dbReference>
<evidence type="ECO:0000313" key="3">
    <source>
        <dbReference type="Proteomes" id="UP000002059"/>
    </source>
</evidence>
<feature type="region of interest" description="Disordered" evidence="1">
    <location>
        <begin position="89"/>
        <end position="109"/>
    </location>
</feature>
<accession>C1H666</accession>
<gene>
    <name evidence="2" type="ORF">PAAG_06176</name>
</gene>
<feature type="compositionally biased region" description="Basic and acidic residues" evidence="1">
    <location>
        <begin position="89"/>
        <end position="101"/>
    </location>
</feature>
<dbReference type="GeneID" id="9095089"/>
<name>C1H666_PARBA</name>
<dbReference type="EMBL" id="KN294008">
    <property type="protein sequence ID" value="EEH35129.2"/>
    <property type="molecule type" value="Genomic_DNA"/>
</dbReference>
<keyword evidence="3" id="KW-1185">Reference proteome</keyword>
<dbReference type="KEGG" id="pbl:PAAG_06176"/>
<proteinExistence type="predicted"/>
<evidence type="ECO:0000313" key="2">
    <source>
        <dbReference type="EMBL" id="EEH35129.2"/>
    </source>
</evidence>
<dbReference type="Proteomes" id="UP000002059">
    <property type="component" value="Partially assembled WGS sequence"/>
</dbReference>
<dbReference type="AlphaFoldDB" id="C1H666"/>
<evidence type="ECO:0000256" key="1">
    <source>
        <dbReference type="SAM" id="MobiDB-lite"/>
    </source>
</evidence>
<sequence>MGAKLFTMCPEEESTRFLKKSLHSYLVRMAKSAINRTLWAPLGNNSSNKSSSRHPPVMSNEFRRLEILREGIGQFSNFPNSTLKGFDGDQLHYPQVDERNEGVLQKHNH</sequence>
<dbReference type="VEuPathDB" id="FungiDB:PAAG_06176"/>
<protein>
    <submittedName>
        <fullName evidence="2">Uncharacterized protein</fullName>
    </submittedName>
</protein>
<reference evidence="2 3" key="1">
    <citation type="journal article" date="2011" name="PLoS Genet.">
        <title>Comparative genomic analysis of human fungal pathogens causing paracoccidioidomycosis.</title>
        <authorList>
            <person name="Desjardins C.A."/>
            <person name="Champion M.D."/>
            <person name="Holder J.W."/>
            <person name="Muszewska A."/>
            <person name="Goldberg J."/>
            <person name="Bailao A.M."/>
            <person name="Brigido M.M."/>
            <person name="Ferreira M.E."/>
            <person name="Garcia A.M."/>
            <person name="Grynberg M."/>
            <person name="Gujja S."/>
            <person name="Heiman D.I."/>
            <person name="Henn M.R."/>
            <person name="Kodira C.D."/>
            <person name="Leon-Narvaez H."/>
            <person name="Longo L.V."/>
            <person name="Ma L.J."/>
            <person name="Malavazi I."/>
            <person name="Matsuo A.L."/>
            <person name="Morais F.V."/>
            <person name="Pereira M."/>
            <person name="Rodriguez-Brito S."/>
            <person name="Sakthikumar S."/>
            <person name="Salem-Izacc S.M."/>
            <person name="Sykes S.M."/>
            <person name="Teixeira M.M."/>
            <person name="Vallejo M.C."/>
            <person name="Walter M.E."/>
            <person name="Yandava C."/>
            <person name="Young S."/>
            <person name="Zeng Q."/>
            <person name="Zucker J."/>
            <person name="Felipe M.S."/>
            <person name="Goldman G.H."/>
            <person name="Haas B.J."/>
            <person name="McEwen J.G."/>
            <person name="Nino-Vega G."/>
            <person name="Puccia R."/>
            <person name="San-Blas G."/>
            <person name="Soares C.M."/>
            <person name="Birren B.W."/>
            <person name="Cuomo C.A."/>
        </authorList>
    </citation>
    <scope>NUCLEOTIDE SEQUENCE [LARGE SCALE GENOMIC DNA]</scope>
    <source>
        <strain evidence="3">ATCC MYA-826 / Pb01</strain>
    </source>
</reference>
<dbReference type="HOGENOM" id="CLU_2184745_0_0_1"/>